<protein>
    <submittedName>
        <fullName evidence="3">Putative ATP-dependent endonuclease of the OLD family</fullName>
    </submittedName>
</protein>
<feature type="domain" description="OLD protein-like TOPRIM" evidence="2">
    <location>
        <begin position="371"/>
        <end position="437"/>
    </location>
</feature>
<evidence type="ECO:0000313" key="4">
    <source>
        <dbReference type="Proteomes" id="UP000198824"/>
    </source>
</evidence>
<sequence length="587" mass="63863">MHLAQLTIKNFRRVAEAVLLFRPGLNVIVGPNNIGKTAVVDGLRALLAGADDPYPRFTLDDIHLPKGGTASGEIRFEYVFRGLSLDDEAEFIHALRERDDGTTEAVMGVTYGDADKSGRLKPRRWCGDFNEIAMTSAMLENLRSVYLQPLRDAELGLRPSRNSQLSRLLHLLSDDAGKDAIATALRQLDVTLRGHKPIMDTHAAITSRHGAMLGPKLAQAVEVGLAGTDFSKLAARLSLVVDTFEIERNGLGYNNLIYMAVVLSELTKNADAAFRSLIVEEPEAHLHPQLQAVLLRYLAEIDSSSKGEHPVQVFVTSHSPNFASIADLDSVVCLVEAGGTATAFHPRTVPFGKGKREKLARYLDVTRAELFFARRALFVEGAAELLLVSVLANVLGHDLRDHGVSLISVEGLNFDCFMPLFGDKAIAIPVAVLTDADPSIKVPKPGTKPGEKVKYDTVALYPTLTEVIEPSVTAQSMLALQDSLVKVFHGQKTFEYDLALIAGNRPTMLAALKDLHPQIAEDLAAEVHATVGEAEKAKVLFKGMFERDSGNVSKGRFAQALASQIQDNKLAITAPAYIRDAIEHVCQ</sequence>
<dbReference type="Proteomes" id="UP000198824">
    <property type="component" value="Unassembled WGS sequence"/>
</dbReference>
<dbReference type="InterPro" id="IPR041685">
    <property type="entry name" value="AAA_GajA/Old/RecF-like"/>
</dbReference>
<dbReference type="GO" id="GO:0004519">
    <property type="term" value="F:endonuclease activity"/>
    <property type="evidence" value="ECO:0007669"/>
    <property type="project" value="UniProtKB-KW"/>
</dbReference>
<keyword evidence="4" id="KW-1185">Reference proteome</keyword>
<dbReference type="EMBL" id="FOZG01000003">
    <property type="protein sequence ID" value="SFS09160.1"/>
    <property type="molecule type" value="Genomic_DNA"/>
</dbReference>
<feature type="domain" description="Endonuclease GajA/Old nuclease/RecF-like AAA" evidence="1">
    <location>
        <begin position="244"/>
        <end position="323"/>
    </location>
</feature>
<dbReference type="RefSeq" id="WP_093316117.1">
    <property type="nucleotide sequence ID" value="NZ_FOZG01000003.1"/>
</dbReference>
<dbReference type="AlphaFoldDB" id="A0A1I6M0D9"/>
<dbReference type="Pfam" id="PF13175">
    <property type="entry name" value="AAA_15"/>
    <property type="match status" value="2"/>
</dbReference>
<dbReference type="InterPro" id="IPR034139">
    <property type="entry name" value="TOPRIM_OLD"/>
</dbReference>
<dbReference type="PANTHER" id="PTHR43581:SF4">
    <property type="entry name" value="ATP_GTP PHOSPHATASE"/>
    <property type="match status" value="1"/>
</dbReference>
<dbReference type="SUPFAM" id="SSF52540">
    <property type="entry name" value="P-loop containing nucleoside triphosphate hydrolases"/>
    <property type="match status" value="1"/>
</dbReference>
<dbReference type="Gene3D" id="3.40.50.300">
    <property type="entry name" value="P-loop containing nucleotide triphosphate hydrolases"/>
    <property type="match status" value="2"/>
</dbReference>
<name>A0A1I6M0D9_9SPHN</name>
<dbReference type="PANTHER" id="PTHR43581">
    <property type="entry name" value="ATP/GTP PHOSPHATASE"/>
    <property type="match status" value="1"/>
</dbReference>
<gene>
    <name evidence="3" type="ORF">SAMN05192580_3229</name>
</gene>
<reference evidence="3 4" key="1">
    <citation type="submission" date="2016-10" db="EMBL/GenBank/DDBJ databases">
        <authorList>
            <person name="de Groot N.N."/>
        </authorList>
    </citation>
    <scope>NUCLEOTIDE SEQUENCE [LARGE SCALE GENOMIC DNA]</scope>
    <source>
        <strain evidence="3 4">S5-249</strain>
    </source>
</reference>
<keyword evidence="3" id="KW-0255">Endonuclease</keyword>
<dbReference type="Pfam" id="PF20469">
    <property type="entry name" value="OLD-like_TOPRIM"/>
    <property type="match status" value="1"/>
</dbReference>
<keyword evidence="3" id="KW-0378">Hydrolase</keyword>
<accession>A0A1I6M0D9</accession>
<evidence type="ECO:0000259" key="1">
    <source>
        <dbReference type="Pfam" id="PF13175"/>
    </source>
</evidence>
<dbReference type="OrthoDB" id="9816534at2"/>
<proteinExistence type="predicted"/>
<feature type="domain" description="Endonuclease GajA/Old nuclease/RecF-like AAA" evidence="1">
    <location>
        <begin position="1"/>
        <end position="80"/>
    </location>
</feature>
<organism evidence="3 4">
    <name type="scientific">Sphingomonas jatrophae</name>
    <dbReference type="NCBI Taxonomy" id="1166337"/>
    <lineage>
        <taxon>Bacteria</taxon>
        <taxon>Pseudomonadati</taxon>
        <taxon>Pseudomonadota</taxon>
        <taxon>Alphaproteobacteria</taxon>
        <taxon>Sphingomonadales</taxon>
        <taxon>Sphingomonadaceae</taxon>
        <taxon>Sphingomonas</taxon>
    </lineage>
</organism>
<evidence type="ECO:0000259" key="2">
    <source>
        <dbReference type="Pfam" id="PF20469"/>
    </source>
</evidence>
<dbReference type="InterPro" id="IPR027417">
    <property type="entry name" value="P-loop_NTPase"/>
</dbReference>
<keyword evidence="3" id="KW-0540">Nuclease</keyword>
<dbReference type="InterPro" id="IPR051396">
    <property type="entry name" value="Bact_Antivir_Def_Nuclease"/>
</dbReference>
<evidence type="ECO:0000313" key="3">
    <source>
        <dbReference type="EMBL" id="SFS09160.1"/>
    </source>
</evidence>
<dbReference type="CDD" id="cd01026">
    <property type="entry name" value="TOPRIM_OLD"/>
    <property type="match status" value="1"/>
</dbReference>